<comment type="cofactor">
    <cofactor evidence="10">
        <name>Zn(2+)</name>
        <dbReference type="ChEBI" id="CHEBI:29105"/>
    </cofactor>
    <text evidence="10">Binds 1 zinc ion per subunit.</text>
</comment>
<keyword evidence="5 10" id="KW-0862">Zinc</keyword>
<dbReference type="EMBL" id="JMPR01000048">
    <property type="protein sequence ID" value="KFD17357.1"/>
    <property type="molecule type" value="Genomic_DNA"/>
</dbReference>
<dbReference type="NCBIfam" id="TIGR00218">
    <property type="entry name" value="manA"/>
    <property type="match status" value="1"/>
</dbReference>
<comment type="caution">
    <text evidence="15">The sequence shown here is derived from an EMBL/GenBank/DDBJ whole genome shotgun (WGS) entry which is preliminary data.</text>
</comment>
<dbReference type="CDD" id="cd07011">
    <property type="entry name" value="cupin_PMI_type_I_N"/>
    <property type="match status" value="1"/>
</dbReference>
<evidence type="ECO:0000256" key="9">
    <source>
        <dbReference type="PIRSR" id="PIRSR001480-1"/>
    </source>
</evidence>
<dbReference type="InterPro" id="IPR049071">
    <property type="entry name" value="MPI_cupin_dom"/>
</dbReference>
<feature type="binding site" evidence="10">
    <location>
        <position position="133"/>
    </location>
    <ligand>
        <name>Zn(2+)</name>
        <dbReference type="ChEBI" id="CHEBI:29105"/>
    </ligand>
</feature>
<evidence type="ECO:0000259" key="13">
    <source>
        <dbReference type="Pfam" id="PF20512"/>
    </source>
</evidence>
<dbReference type="Pfam" id="PF21621">
    <property type="entry name" value="MPI_cupin_dom"/>
    <property type="match status" value="1"/>
</dbReference>
<dbReference type="InterPro" id="IPR046457">
    <property type="entry name" value="PMI_typeI_cat"/>
</dbReference>
<dbReference type="Pfam" id="PF20511">
    <property type="entry name" value="PMI_typeI_cat"/>
    <property type="match status" value="1"/>
</dbReference>
<evidence type="ECO:0000256" key="10">
    <source>
        <dbReference type="PIRSR" id="PIRSR001480-2"/>
    </source>
</evidence>
<accession>A0A085JA61</accession>
<dbReference type="InterPro" id="IPR016305">
    <property type="entry name" value="Mannose-6-P_Isomerase"/>
</dbReference>
<keyword evidence="6 15" id="KW-0413">Isomerase</keyword>
<dbReference type="InterPro" id="IPR046458">
    <property type="entry name" value="PMI_typeI_hel"/>
</dbReference>
<gene>
    <name evidence="15" type="ORF">GTPT_3194</name>
</gene>
<dbReference type="InterPro" id="IPR011051">
    <property type="entry name" value="RmlC_Cupin_sf"/>
</dbReference>
<comment type="catalytic activity">
    <reaction evidence="1">
        <text>D-mannose 6-phosphate = D-fructose 6-phosphate</text>
        <dbReference type="Rhea" id="RHEA:12356"/>
        <dbReference type="ChEBI" id="CHEBI:58735"/>
        <dbReference type="ChEBI" id="CHEBI:61527"/>
        <dbReference type="EC" id="5.3.1.8"/>
    </reaction>
</comment>
<dbReference type="Pfam" id="PF20512">
    <property type="entry name" value="PMI_typeI_hel"/>
    <property type="match status" value="1"/>
</dbReference>
<dbReference type="Proteomes" id="UP000028602">
    <property type="component" value="Unassembled WGS sequence"/>
</dbReference>
<feature type="domain" description="Phosphomannose isomerase type I helical insertion" evidence="13">
    <location>
        <begin position="161"/>
        <end position="235"/>
    </location>
</feature>
<evidence type="ECO:0000256" key="11">
    <source>
        <dbReference type="SAM" id="MobiDB-lite"/>
    </source>
</evidence>
<dbReference type="OrthoDB" id="9792649at2"/>
<evidence type="ECO:0000256" key="8">
    <source>
        <dbReference type="ARBA" id="ARBA00030762"/>
    </source>
</evidence>
<feature type="binding site" evidence="10">
    <location>
        <position position="254"/>
    </location>
    <ligand>
        <name>Zn(2+)</name>
        <dbReference type="ChEBI" id="CHEBI:29105"/>
    </ligand>
</feature>
<dbReference type="eggNOG" id="COG1482">
    <property type="taxonomic scope" value="Bacteria"/>
</dbReference>
<feature type="domain" description="Phosphomannose isomerase type I catalytic" evidence="12">
    <location>
        <begin position="1"/>
        <end position="149"/>
    </location>
</feature>
<evidence type="ECO:0000256" key="1">
    <source>
        <dbReference type="ARBA" id="ARBA00000757"/>
    </source>
</evidence>
<evidence type="ECO:0000256" key="4">
    <source>
        <dbReference type="ARBA" id="ARBA00022723"/>
    </source>
</evidence>
<evidence type="ECO:0000256" key="6">
    <source>
        <dbReference type="ARBA" id="ARBA00023235"/>
    </source>
</evidence>
<dbReference type="SUPFAM" id="SSF51182">
    <property type="entry name" value="RmlC-like cupins"/>
    <property type="match status" value="1"/>
</dbReference>
<dbReference type="PROSITE" id="PS00965">
    <property type="entry name" value="PMI_I_1"/>
    <property type="match status" value="1"/>
</dbReference>
<evidence type="ECO:0000256" key="3">
    <source>
        <dbReference type="ARBA" id="ARBA00011956"/>
    </source>
</evidence>
<proteinExistence type="inferred from homology"/>
<feature type="domain" description="Mannose-6-phosphate isomerase cupin" evidence="14">
    <location>
        <begin position="311"/>
        <end position="387"/>
    </location>
</feature>
<dbReference type="PANTHER" id="PTHR10309">
    <property type="entry name" value="MANNOSE-6-PHOSPHATE ISOMERASE"/>
    <property type="match status" value="1"/>
</dbReference>
<dbReference type="GO" id="GO:0004476">
    <property type="term" value="F:mannose-6-phosphate isomerase activity"/>
    <property type="evidence" value="ECO:0007669"/>
    <property type="project" value="UniProtKB-EC"/>
</dbReference>
<dbReference type="InterPro" id="IPR018050">
    <property type="entry name" value="Pmannose_isomerase-type1_CS"/>
</dbReference>
<dbReference type="Gene3D" id="1.10.441.10">
    <property type="entry name" value="Phosphomannose Isomerase, domain 2"/>
    <property type="match status" value="1"/>
</dbReference>
<dbReference type="PIRSF" id="PIRSF001480">
    <property type="entry name" value="Mannose-6-phosphate_isomerase"/>
    <property type="match status" value="1"/>
</dbReference>
<dbReference type="GO" id="GO:0009298">
    <property type="term" value="P:GDP-mannose biosynthetic process"/>
    <property type="evidence" value="ECO:0007669"/>
    <property type="project" value="InterPro"/>
</dbReference>
<dbReference type="GO" id="GO:0008270">
    <property type="term" value="F:zinc ion binding"/>
    <property type="evidence" value="ECO:0007669"/>
    <property type="project" value="InterPro"/>
</dbReference>
<dbReference type="GO" id="GO:0005975">
    <property type="term" value="P:carbohydrate metabolic process"/>
    <property type="evidence" value="ECO:0007669"/>
    <property type="project" value="InterPro"/>
</dbReference>
<evidence type="ECO:0000256" key="2">
    <source>
        <dbReference type="ARBA" id="ARBA00010772"/>
    </source>
</evidence>
<evidence type="ECO:0000259" key="12">
    <source>
        <dbReference type="Pfam" id="PF20511"/>
    </source>
</evidence>
<dbReference type="AlphaFoldDB" id="A0A085JA61"/>
<organism evidence="15 16">
    <name type="scientific">Tatumella ptyseos ATCC 33301</name>
    <dbReference type="NCBI Taxonomy" id="1005995"/>
    <lineage>
        <taxon>Bacteria</taxon>
        <taxon>Pseudomonadati</taxon>
        <taxon>Pseudomonadota</taxon>
        <taxon>Gammaproteobacteria</taxon>
        <taxon>Enterobacterales</taxon>
        <taxon>Erwiniaceae</taxon>
        <taxon>Tatumella</taxon>
    </lineage>
</organism>
<feature type="binding site" evidence="10">
    <location>
        <position position="96"/>
    </location>
    <ligand>
        <name>Zn(2+)</name>
        <dbReference type="ChEBI" id="CHEBI:29105"/>
    </ligand>
</feature>
<keyword evidence="4 10" id="KW-0479">Metal-binding</keyword>
<keyword evidence="16" id="KW-1185">Reference proteome</keyword>
<feature type="binding site" evidence="10">
    <location>
        <position position="98"/>
    </location>
    <ligand>
        <name>Zn(2+)</name>
        <dbReference type="ChEBI" id="CHEBI:29105"/>
    </ligand>
</feature>
<dbReference type="GO" id="GO:0005829">
    <property type="term" value="C:cytosol"/>
    <property type="evidence" value="ECO:0007669"/>
    <property type="project" value="TreeGrafter"/>
</dbReference>
<name>A0A085JA61_9GAMM</name>
<evidence type="ECO:0000313" key="15">
    <source>
        <dbReference type="EMBL" id="KFD17357.1"/>
    </source>
</evidence>
<feature type="active site" evidence="9">
    <location>
        <position position="273"/>
    </location>
</feature>
<dbReference type="EC" id="5.3.1.8" evidence="3"/>
<dbReference type="InterPro" id="IPR001250">
    <property type="entry name" value="Man6P_Isoase-1"/>
</dbReference>
<dbReference type="InterPro" id="IPR014710">
    <property type="entry name" value="RmlC-like_jellyroll"/>
</dbReference>
<evidence type="ECO:0000256" key="7">
    <source>
        <dbReference type="ARBA" id="ARBA00029741"/>
    </source>
</evidence>
<dbReference type="PRINTS" id="PR00714">
    <property type="entry name" value="MAN6PISMRASE"/>
</dbReference>
<sequence length="393" mass="43072">MWKLINPIQHYDWGSKTALTDLYGISNPQHQPMAELWMGAHPAASSGVIIDGRQQSLQALITSDSCGMLGPQISARFGRLPYLFKVLCAESALSVQVHPDKRSAELGFARENQAGIPQGSPQRNYKDDNHKPELLYALTPFLAMNGFRELSEITELFSPLTAVHPQIAAFVRQPDRASLQQLFTRLLRLQGEEKRQALQQLDECCQRQQGPARDAVQTLRQHYPDDAGRFMPLLLNVVTLAPGEAMFLHARTPHAYLSGCGLEIMANSDNVLRAGLTAKHMDIDELVASVNFNSRPVCSLLTPPELLPGEQAFPVPVSDFCFSVAELTASPRPVRWQGPRIFFCLQGEACCSSAGQTLSLAPGGSLYIPASEHDVLLSGQGKIAVAYTSTTQP</sequence>
<evidence type="ECO:0000259" key="14">
    <source>
        <dbReference type="Pfam" id="PF21621"/>
    </source>
</evidence>
<evidence type="ECO:0000256" key="5">
    <source>
        <dbReference type="ARBA" id="ARBA00022833"/>
    </source>
</evidence>
<comment type="similarity">
    <text evidence="2">Belongs to the mannose-6-phosphate isomerase type 1 family.</text>
</comment>
<evidence type="ECO:0000313" key="16">
    <source>
        <dbReference type="Proteomes" id="UP000028602"/>
    </source>
</evidence>
<dbReference type="Gene3D" id="2.60.120.10">
    <property type="entry name" value="Jelly Rolls"/>
    <property type="match status" value="2"/>
</dbReference>
<feature type="region of interest" description="Disordered" evidence="11">
    <location>
        <begin position="109"/>
        <end position="128"/>
    </location>
</feature>
<dbReference type="RefSeq" id="WP_029989832.1">
    <property type="nucleotide sequence ID" value="NZ_ATMJ01000013.1"/>
</dbReference>
<protein>
    <recommendedName>
        <fullName evidence="3">mannose-6-phosphate isomerase</fullName>
        <ecNumber evidence="3">5.3.1.8</ecNumber>
    </recommendedName>
    <alternativeName>
        <fullName evidence="7">Phosphohexomutase</fullName>
    </alternativeName>
    <alternativeName>
        <fullName evidence="8">Phosphomannose isomerase</fullName>
    </alternativeName>
</protein>
<reference evidence="15 16" key="1">
    <citation type="submission" date="2014-05" db="EMBL/GenBank/DDBJ databases">
        <title>ATOL: Assembling a taxonomically balanced genome-scale reconstruction of the evolutionary history of the Enterobacteriaceae.</title>
        <authorList>
            <person name="Plunkett G.III."/>
            <person name="Neeno-Eckwall E.C."/>
            <person name="Glasner J.D."/>
            <person name="Perna N.T."/>
        </authorList>
    </citation>
    <scope>NUCLEOTIDE SEQUENCE [LARGE SCALE GENOMIC DNA]</scope>
    <source>
        <strain evidence="15 16">ATCC 33301</strain>
    </source>
</reference>
<dbReference type="PANTHER" id="PTHR10309:SF0">
    <property type="entry name" value="MANNOSE-6-PHOSPHATE ISOMERASE"/>
    <property type="match status" value="1"/>
</dbReference>